<name>A0A3N4HMD0_ASCIM</name>
<keyword evidence="2" id="KW-0472">Membrane</keyword>
<sequence length="351" mass="38212">MSPSEKASKARVLLRDDKFRADEPTWDLHSNRNLKRGTRSASTSSISLKREELLASAYTDWKFPSSSTSLEAGSSYNISWSFSPASAFSEWIKIRLPKMQMKLRRESNKTFDIQDAGMADGRPWNEPFATTLRVEWSLDEKLIEADDYLLVLCLLAPKGYGPESQEEVSPTFKIEGREKRQLDNDPTTETSVVVETTTTVNPSIPTSAPHVSSNPQGGKPLGLSPFMLGGIIAGGVGGLLLIFIVAFILMRIRKRRRTRSAVALEEESEADSSGSASPSGVEKEAAVAPVPEGVMELESIGMAPAPDASDGILLEASEKKVIPVAMPVEGVMELEAFQVVTPADRGIVELE</sequence>
<evidence type="ECO:0000313" key="3">
    <source>
        <dbReference type="EMBL" id="RPA74407.1"/>
    </source>
</evidence>
<keyword evidence="4" id="KW-1185">Reference proteome</keyword>
<dbReference type="EMBL" id="ML119791">
    <property type="protein sequence ID" value="RPA74407.1"/>
    <property type="molecule type" value="Genomic_DNA"/>
</dbReference>
<feature type="region of interest" description="Disordered" evidence="1">
    <location>
        <begin position="261"/>
        <end position="283"/>
    </location>
</feature>
<gene>
    <name evidence="3" type="ORF">BJ508DRAFT_340213</name>
</gene>
<organism evidence="3 4">
    <name type="scientific">Ascobolus immersus RN42</name>
    <dbReference type="NCBI Taxonomy" id="1160509"/>
    <lineage>
        <taxon>Eukaryota</taxon>
        <taxon>Fungi</taxon>
        <taxon>Dikarya</taxon>
        <taxon>Ascomycota</taxon>
        <taxon>Pezizomycotina</taxon>
        <taxon>Pezizomycetes</taxon>
        <taxon>Pezizales</taxon>
        <taxon>Ascobolaceae</taxon>
        <taxon>Ascobolus</taxon>
    </lineage>
</organism>
<evidence type="ECO:0000256" key="1">
    <source>
        <dbReference type="SAM" id="MobiDB-lite"/>
    </source>
</evidence>
<protein>
    <submittedName>
        <fullName evidence="3">Uncharacterized protein</fullName>
    </submittedName>
</protein>
<proteinExistence type="predicted"/>
<keyword evidence="2" id="KW-1133">Transmembrane helix</keyword>
<evidence type="ECO:0000256" key="2">
    <source>
        <dbReference type="SAM" id="Phobius"/>
    </source>
</evidence>
<feature type="transmembrane region" description="Helical" evidence="2">
    <location>
        <begin position="226"/>
        <end position="250"/>
    </location>
</feature>
<reference evidence="3 4" key="1">
    <citation type="journal article" date="2018" name="Nat. Ecol. Evol.">
        <title>Pezizomycetes genomes reveal the molecular basis of ectomycorrhizal truffle lifestyle.</title>
        <authorList>
            <person name="Murat C."/>
            <person name="Payen T."/>
            <person name="Noel B."/>
            <person name="Kuo A."/>
            <person name="Morin E."/>
            <person name="Chen J."/>
            <person name="Kohler A."/>
            <person name="Krizsan K."/>
            <person name="Balestrini R."/>
            <person name="Da Silva C."/>
            <person name="Montanini B."/>
            <person name="Hainaut M."/>
            <person name="Levati E."/>
            <person name="Barry K.W."/>
            <person name="Belfiori B."/>
            <person name="Cichocki N."/>
            <person name="Clum A."/>
            <person name="Dockter R.B."/>
            <person name="Fauchery L."/>
            <person name="Guy J."/>
            <person name="Iotti M."/>
            <person name="Le Tacon F."/>
            <person name="Lindquist E.A."/>
            <person name="Lipzen A."/>
            <person name="Malagnac F."/>
            <person name="Mello A."/>
            <person name="Molinier V."/>
            <person name="Miyauchi S."/>
            <person name="Poulain J."/>
            <person name="Riccioni C."/>
            <person name="Rubini A."/>
            <person name="Sitrit Y."/>
            <person name="Splivallo R."/>
            <person name="Traeger S."/>
            <person name="Wang M."/>
            <person name="Zifcakova L."/>
            <person name="Wipf D."/>
            <person name="Zambonelli A."/>
            <person name="Paolocci F."/>
            <person name="Nowrousian M."/>
            <person name="Ottonello S."/>
            <person name="Baldrian P."/>
            <person name="Spatafora J.W."/>
            <person name="Henrissat B."/>
            <person name="Nagy L.G."/>
            <person name="Aury J.M."/>
            <person name="Wincker P."/>
            <person name="Grigoriev I.V."/>
            <person name="Bonfante P."/>
            <person name="Martin F.M."/>
        </authorList>
    </citation>
    <scope>NUCLEOTIDE SEQUENCE [LARGE SCALE GENOMIC DNA]</scope>
    <source>
        <strain evidence="3 4">RN42</strain>
    </source>
</reference>
<keyword evidence="2" id="KW-0812">Transmembrane</keyword>
<dbReference type="AlphaFoldDB" id="A0A3N4HMD0"/>
<evidence type="ECO:0000313" key="4">
    <source>
        <dbReference type="Proteomes" id="UP000275078"/>
    </source>
</evidence>
<dbReference type="Proteomes" id="UP000275078">
    <property type="component" value="Unassembled WGS sequence"/>
</dbReference>
<accession>A0A3N4HMD0</accession>